<evidence type="ECO:0000313" key="3">
    <source>
        <dbReference type="EMBL" id="KAG8471224.1"/>
    </source>
</evidence>
<evidence type="ECO:0000256" key="2">
    <source>
        <dbReference type="SAM" id="MobiDB-lite"/>
    </source>
</evidence>
<feature type="compositionally biased region" description="Low complexity" evidence="2">
    <location>
        <begin position="274"/>
        <end position="319"/>
    </location>
</feature>
<dbReference type="AlphaFoldDB" id="A0A8J5XV54"/>
<feature type="coiled-coil region" evidence="1">
    <location>
        <begin position="377"/>
        <end position="404"/>
    </location>
</feature>
<feature type="region of interest" description="Disordered" evidence="2">
    <location>
        <begin position="259"/>
        <end position="337"/>
    </location>
</feature>
<feature type="region of interest" description="Disordered" evidence="2">
    <location>
        <begin position="604"/>
        <end position="626"/>
    </location>
</feature>
<feature type="region of interest" description="Disordered" evidence="2">
    <location>
        <begin position="521"/>
        <end position="568"/>
    </location>
</feature>
<accession>A0A8J5XV54</accession>
<name>A0A8J5XV54_DIALT</name>
<dbReference type="Proteomes" id="UP000751190">
    <property type="component" value="Unassembled WGS sequence"/>
</dbReference>
<evidence type="ECO:0000256" key="1">
    <source>
        <dbReference type="SAM" id="Coils"/>
    </source>
</evidence>
<keyword evidence="4" id="KW-1185">Reference proteome</keyword>
<organism evidence="3 4">
    <name type="scientific">Diacronema lutheri</name>
    <name type="common">Unicellular marine alga</name>
    <name type="synonym">Monochrysis lutheri</name>
    <dbReference type="NCBI Taxonomy" id="2081491"/>
    <lineage>
        <taxon>Eukaryota</taxon>
        <taxon>Haptista</taxon>
        <taxon>Haptophyta</taxon>
        <taxon>Pavlovophyceae</taxon>
        <taxon>Pavlovales</taxon>
        <taxon>Pavlovaceae</taxon>
        <taxon>Diacronema</taxon>
    </lineage>
</organism>
<reference evidence="3" key="1">
    <citation type="submission" date="2021-05" db="EMBL/GenBank/DDBJ databases">
        <title>The genome of the haptophyte Pavlova lutheri (Diacronema luteri, Pavlovales) - a model for lipid biosynthesis in eukaryotic algae.</title>
        <authorList>
            <person name="Hulatt C.J."/>
            <person name="Posewitz M.C."/>
        </authorList>
    </citation>
    <scope>NUCLEOTIDE SEQUENCE</scope>
    <source>
        <strain evidence="3">NIVA-4/92</strain>
    </source>
</reference>
<feature type="compositionally biased region" description="Low complexity" evidence="2">
    <location>
        <begin position="527"/>
        <end position="568"/>
    </location>
</feature>
<evidence type="ECO:0000313" key="4">
    <source>
        <dbReference type="Proteomes" id="UP000751190"/>
    </source>
</evidence>
<proteinExistence type="predicted"/>
<dbReference type="EMBL" id="JAGTXO010000001">
    <property type="protein sequence ID" value="KAG8471224.1"/>
    <property type="molecule type" value="Genomic_DNA"/>
</dbReference>
<protein>
    <submittedName>
        <fullName evidence="3">Uncharacterized protein</fullName>
    </submittedName>
</protein>
<comment type="caution">
    <text evidence="3">The sequence shown here is derived from an EMBL/GenBank/DDBJ whole genome shotgun (WGS) entry which is preliminary data.</text>
</comment>
<gene>
    <name evidence="3" type="ORF">KFE25_009645</name>
</gene>
<sequence length="850" mass="85727">MSAAQRRQQQEAYAEGFRAGLSRAQQAARVAKRVTARPTSAGEDGSPPLTLTLWSHDAEPTALATGVSPTSLTNMDLVLRVAALAGEALAWAVADECARNTALVLPAADVASCAAHALEHLGVYERAGVRRVPPTSVPRAELQDGLTWLRAVHADFARPSYARFHAVHDAELDAAFARAGAIVRALSAQGSGLRKNLHAVQLHARHARRAAAEHAGARYGGLGARGTGASADAHAHEVGAGPRNVAELEARVRALLGGADGDEDGALPPPPPSASALPAAAAAARGTPLANAPPRDATTTAKPPVATAALLSPSPSNAAPQPPQPTATGVPAQPQPPLALPELAARMRALVAQRDAAVRAELAAAAAKDYVQAAAHKTEADEAAEDAEDARVSAEARARRARERVLSARALLAVATRLELTAAMARDYVTGAARVARSRVALERELDEAVRAADYVAQLPARLAPPRLVGGQLRSFDVRWVADGADAGAGAHAHRPRLRFEGVVAYALQWAREDTIELRRPRAAVSPATAPTTKGAGAPAQRAGKPPAQGTGAPPAQGTGAHGAAGAAGADGTAQMAQLWAALAALVPEILSPAVRSLVVRGVPAGSRPLPAQRDAAPGGKGGADAQPAAAATCAAAAPGGPRADAATAGPPDSAARAAVANASAWRLTLIWRGQSAGSPPDGARLSPGGAGVERSVQTRIVPVHAELAHAIRALGDSTTERPPDDTAFTVDAGGGELRCPIEDLPLELERDGVPVPNAALPTPVDAPPAAPAVAPAAGAAASTAGMGGAPSASAAAPPATTPAALSVFRACRVAPLEPGVAYRLRVIAVSAANLDGAPSAELRCTTAAT</sequence>
<keyword evidence="1" id="KW-0175">Coiled coil</keyword>
<dbReference type="OrthoDB" id="10657427at2759"/>
<feature type="region of interest" description="Disordered" evidence="2">
    <location>
        <begin position="29"/>
        <end position="48"/>
    </location>
</feature>